<feature type="compositionally biased region" description="Pro residues" evidence="1">
    <location>
        <begin position="138"/>
        <end position="157"/>
    </location>
</feature>
<proteinExistence type="predicted"/>
<evidence type="ECO:0000256" key="2">
    <source>
        <dbReference type="SAM" id="Phobius"/>
    </source>
</evidence>
<feature type="region of interest" description="Disordered" evidence="1">
    <location>
        <begin position="136"/>
        <end position="157"/>
    </location>
</feature>
<reference evidence="3" key="2">
    <citation type="submission" date="2016-06" db="EMBL/GenBank/DDBJ databases">
        <title>The genome of a short-lived fish provides insights into sex chromosome evolution and the genetic control of aging.</title>
        <authorList>
            <person name="Reichwald K."/>
            <person name="Felder M."/>
            <person name="Petzold A."/>
            <person name="Koch P."/>
            <person name="Groth M."/>
            <person name="Platzer M."/>
        </authorList>
    </citation>
    <scope>NUCLEOTIDE SEQUENCE</scope>
    <source>
        <tissue evidence="3">Brain</tissue>
    </source>
</reference>
<dbReference type="AlphaFoldDB" id="A0A1A7XF95"/>
<dbReference type="Pfam" id="PF16578">
    <property type="entry name" value="IL17R_fnIII_D2"/>
    <property type="match status" value="1"/>
</dbReference>
<gene>
    <name evidence="3" type="primary">IL17RA</name>
</gene>
<keyword evidence="2" id="KW-0472">Membrane</keyword>
<name>A0A1A7XF95_9TELE</name>
<evidence type="ECO:0000313" key="3">
    <source>
        <dbReference type="EMBL" id="SBP16678.1"/>
    </source>
</evidence>
<sequence>KSDVNMSLTSTNNSLAVSFSRHVLSETYTLKVSCGNTRKSIRMNKSNQTRLNVTLNLDSWPKSCCQFVAEVIPFFPKCANDCTRHIKPQDFCSSNPPEDPTSSEVSPTLILVVLGVVPVCLVIAIMSYVCCRNKAKPPVTPSSEKPPQPPKSPPKVL</sequence>
<feature type="transmembrane region" description="Helical" evidence="2">
    <location>
        <begin position="109"/>
        <end position="131"/>
    </location>
</feature>
<keyword evidence="3" id="KW-0675">Receptor</keyword>
<accession>A0A1A7XF95</accession>
<feature type="non-terminal residue" evidence="3">
    <location>
        <position position="157"/>
    </location>
</feature>
<protein>
    <submittedName>
        <fullName evidence="3">Interleukin 17 receptor A</fullName>
    </submittedName>
</protein>
<keyword evidence="2" id="KW-1133">Transmembrane helix</keyword>
<organism evidence="3">
    <name type="scientific">Iconisemion striatum</name>
    <dbReference type="NCBI Taxonomy" id="60296"/>
    <lineage>
        <taxon>Eukaryota</taxon>
        <taxon>Metazoa</taxon>
        <taxon>Chordata</taxon>
        <taxon>Craniata</taxon>
        <taxon>Vertebrata</taxon>
        <taxon>Euteleostomi</taxon>
        <taxon>Actinopterygii</taxon>
        <taxon>Neopterygii</taxon>
        <taxon>Teleostei</taxon>
        <taxon>Neoteleostei</taxon>
        <taxon>Acanthomorphata</taxon>
        <taxon>Ovalentaria</taxon>
        <taxon>Atherinomorphae</taxon>
        <taxon>Cyprinodontiformes</taxon>
        <taxon>Nothobranchiidae</taxon>
        <taxon>Iconisemion</taxon>
    </lineage>
</organism>
<evidence type="ECO:0000256" key="1">
    <source>
        <dbReference type="SAM" id="MobiDB-lite"/>
    </source>
</evidence>
<dbReference type="Gene3D" id="2.60.40.2150">
    <property type="entry name" value="Interleukin-17 receptor A/B, fibronectin-III-like domain 2"/>
    <property type="match status" value="1"/>
</dbReference>
<dbReference type="InterPro" id="IPR043046">
    <property type="entry name" value="IL17RA/B_FnIII-like_2_sf"/>
</dbReference>
<feature type="non-terminal residue" evidence="3">
    <location>
        <position position="1"/>
    </location>
</feature>
<keyword evidence="2" id="KW-0812">Transmembrane</keyword>
<dbReference type="EMBL" id="HADW01015278">
    <property type="protein sequence ID" value="SBP16678.1"/>
    <property type="molecule type" value="Transcribed_RNA"/>
</dbReference>
<reference evidence="3" key="1">
    <citation type="submission" date="2016-05" db="EMBL/GenBank/DDBJ databases">
        <authorList>
            <person name="Lavstsen T."/>
            <person name="Jespersen J.S."/>
        </authorList>
    </citation>
    <scope>NUCLEOTIDE SEQUENCE</scope>
    <source>
        <tissue evidence="3">Brain</tissue>
    </source>
</reference>